<dbReference type="AlphaFoldDB" id="A0A5B8XUG9"/>
<dbReference type="KEGG" id="bbae:FRD01_18740"/>
<feature type="transmembrane region" description="Helical" evidence="1">
    <location>
        <begin position="136"/>
        <end position="164"/>
    </location>
</feature>
<accession>A0A5B8XUG9</accession>
<organism evidence="3 4">
    <name type="scientific">Microvenator marinus</name>
    <dbReference type="NCBI Taxonomy" id="2600177"/>
    <lineage>
        <taxon>Bacteria</taxon>
        <taxon>Deltaproteobacteria</taxon>
        <taxon>Bradymonadales</taxon>
        <taxon>Microvenatoraceae</taxon>
        <taxon>Microvenator</taxon>
    </lineage>
</organism>
<dbReference type="InterPro" id="IPR032816">
    <property type="entry name" value="VTT_dom"/>
</dbReference>
<proteinExistence type="predicted"/>
<dbReference type="EMBL" id="CP042467">
    <property type="protein sequence ID" value="QED29235.1"/>
    <property type="molecule type" value="Genomic_DNA"/>
</dbReference>
<keyword evidence="4" id="KW-1185">Reference proteome</keyword>
<dbReference type="OrthoDB" id="8549942at2"/>
<dbReference type="Proteomes" id="UP000321595">
    <property type="component" value="Chromosome"/>
</dbReference>
<dbReference type="Pfam" id="PF09335">
    <property type="entry name" value="VTT_dom"/>
    <property type="match status" value="1"/>
</dbReference>
<evidence type="ECO:0000256" key="1">
    <source>
        <dbReference type="SAM" id="Phobius"/>
    </source>
</evidence>
<evidence type="ECO:0000259" key="2">
    <source>
        <dbReference type="Pfam" id="PF09335"/>
    </source>
</evidence>
<dbReference type="GO" id="GO:0005886">
    <property type="term" value="C:plasma membrane"/>
    <property type="evidence" value="ECO:0007669"/>
    <property type="project" value="TreeGrafter"/>
</dbReference>
<evidence type="ECO:0000313" key="3">
    <source>
        <dbReference type="EMBL" id="QED29235.1"/>
    </source>
</evidence>
<dbReference type="RefSeq" id="WP_146962462.1">
    <property type="nucleotide sequence ID" value="NZ_CP042467.1"/>
</dbReference>
<feature type="transmembrane region" description="Helical" evidence="1">
    <location>
        <begin position="93"/>
        <end position="115"/>
    </location>
</feature>
<keyword evidence="1" id="KW-0472">Membrane</keyword>
<protein>
    <submittedName>
        <fullName evidence="3">DedA family protein</fullName>
    </submittedName>
</protein>
<evidence type="ECO:0000313" key="4">
    <source>
        <dbReference type="Proteomes" id="UP000321595"/>
    </source>
</evidence>
<feature type="transmembrane region" description="Helical" evidence="1">
    <location>
        <begin position="18"/>
        <end position="40"/>
    </location>
</feature>
<keyword evidence="1" id="KW-0812">Transmembrane</keyword>
<feature type="transmembrane region" description="Helical" evidence="1">
    <location>
        <begin position="52"/>
        <end position="73"/>
    </location>
</feature>
<keyword evidence="1" id="KW-1133">Transmembrane helix</keyword>
<feature type="transmembrane region" description="Helical" evidence="1">
    <location>
        <begin position="170"/>
        <end position="193"/>
    </location>
</feature>
<gene>
    <name evidence="3" type="ORF">FRD01_18740</name>
</gene>
<feature type="domain" description="VTT" evidence="2">
    <location>
        <begin position="76"/>
        <end position="186"/>
    </location>
</feature>
<reference evidence="3 4" key="1">
    <citation type="submission" date="2019-08" db="EMBL/GenBank/DDBJ databases">
        <authorList>
            <person name="Liang Q."/>
        </authorList>
    </citation>
    <scope>NUCLEOTIDE SEQUENCE [LARGE SCALE GENOMIC DNA]</scope>
    <source>
        <strain evidence="3 4">V1718</strain>
    </source>
</reference>
<name>A0A5B8XUG9_9DELT</name>
<dbReference type="PANTHER" id="PTHR42709:SF11">
    <property type="entry name" value="DEDA FAMILY PROTEIN"/>
    <property type="match status" value="1"/>
</dbReference>
<dbReference type="PANTHER" id="PTHR42709">
    <property type="entry name" value="ALKALINE PHOSPHATASE LIKE PROTEIN"/>
    <property type="match status" value="1"/>
</dbReference>
<dbReference type="InterPro" id="IPR051311">
    <property type="entry name" value="DedA_domain"/>
</dbReference>
<sequence length="197" mass="21581">MQEEVENTEAVDASLKPLIVRGLVVTALILAAVWLVGRFLAEPAKQLAQLIVDELGLLGIFGAVLAADAFTIPVPPDTYILAAVASGSQVIEIVTIVGIASVVAGIVAYFVGPLFEKLPILRKKIDKVRPQGEALFSKYGTWTVVLAALTPLPFSVTCWIAGIYRMPFRPFVLAVLWRIPRFWVYYWMFLYGWTGGA</sequence>